<keyword evidence="2" id="KW-1185">Reference proteome</keyword>
<reference evidence="1" key="1">
    <citation type="journal article" date="2023" name="G3 (Bethesda)">
        <title>A reference genome for the long-term kleptoplast-retaining sea slug Elysia crispata morphotype clarki.</title>
        <authorList>
            <person name="Eastman K.E."/>
            <person name="Pendleton A.L."/>
            <person name="Shaikh M.A."/>
            <person name="Suttiyut T."/>
            <person name="Ogas R."/>
            <person name="Tomko P."/>
            <person name="Gavelis G."/>
            <person name="Widhalm J.R."/>
            <person name="Wisecaver J.H."/>
        </authorList>
    </citation>
    <scope>NUCLEOTIDE SEQUENCE</scope>
    <source>
        <strain evidence="1">ECLA1</strain>
    </source>
</reference>
<accession>A0AAE1DCY6</accession>
<dbReference type="Proteomes" id="UP001283361">
    <property type="component" value="Unassembled WGS sequence"/>
</dbReference>
<gene>
    <name evidence="1" type="ORF">RRG08_033255</name>
</gene>
<dbReference type="EMBL" id="JAWDGP010004262">
    <property type="protein sequence ID" value="KAK3766124.1"/>
    <property type="molecule type" value="Genomic_DNA"/>
</dbReference>
<name>A0AAE1DCY6_9GAST</name>
<proteinExistence type="predicted"/>
<comment type="caution">
    <text evidence="1">The sequence shown here is derived from an EMBL/GenBank/DDBJ whole genome shotgun (WGS) entry which is preliminary data.</text>
</comment>
<sequence length="410" mass="44927">MVIFSLTVFEVRGLLCRALGSGVQVEDLRRMVRGENGKAQVSSRENEFRGNPFASNTRNWQLSHSVPSPSNGLQGKTAHKAVCVRVRWSSSRLCPTNPRRISSGFSVVEGYRGPGGRTPHNSRALGAWMLLGVQVSPWSSPLSNQSSPTISPILRLVLLAELTVQGSLDMRATLTTAAIIIIIIIIIYPDNLRSQSSIPQHPHPRAVIAQGVVVRVHSSQSLRSLLVSASQRHSAATACQPADAPPPGAYNVVQSFEQSSRPNMAKPRTEAARRKHNSFMSAASRFAQPADLVSKKPENENPVNATVHFSLRRVFSSDQVDRQGKHKPVQSLTRFKCKPAQMSRRSEGVFSKVSCPSEASSPTWTCRPSLPKVTPDVVYLESAPTSHRGSQNRANLCRVLTHLLRTCIEE</sequence>
<organism evidence="1 2">
    <name type="scientific">Elysia crispata</name>
    <name type="common">lettuce slug</name>
    <dbReference type="NCBI Taxonomy" id="231223"/>
    <lineage>
        <taxon>Eukaryota</taxon>
        <taxon>Metazoa</taxon>
        <taxon>Spiralia</taxon>
        <taxon>Lophotrochozoa</taxon>
        <taxon>Mollusca</taxon>
        <taxon>Gastropoda</taxon>
        <taxon>Heterobranchia</taxon>
        <taxon>Euthyneura</taxon>
        <taxon>Panpulmonata</taxon>
        <taxon>Sacoglossa</taxon>
        <taxon>Placobranchoidea</taxon>
        <taxon>Plakobranchidae</taxon>
        <taxon>Elysia</taxon>
    </lineage>
</organism>
<dbReference type="AlphaFoldDB" id="A0AAE1DCY6"/>
<protein>
    <submittedName>
        <fullName evidence="1">Uncharacterized protein</fullName>
    </submittedName>
</protein>
<evidence type="ECO:0000313" key="1">
    <source>
        <dbReference type="EMBL" id="KAK3766124.1"/>
    </source>
</evidence>
<evidence type="ECO:0000313" key="2">
    <source>
        <dbReference type="Proteomes" id="UP001283361"/>
    </source>
</evidence>